<protein>
    <submittedName>
        <fullName evidence="2">Uncharacterized protein</fullName>
    </submittedName>
</protein>
<dbReference type="InParanoid" id="A0A674NH92"/>
<reference evidence="2" key="3">
    <citation type="submission" date="2025-09" db="UniProtKB">
        <authorList>
            <consortium name="Ensembl"/>
        </authorList>
    </citation>
    <scope>IDENTIFICATION</scope>
</reference>
<dbReference type="Ensembl" id="ENSTRUT00000076367.1">
    <property type="protein sequence ID" value="ENSTRUP00000072592.1"/>
    <property type="gene ID" value="ENSTRUG00000032035.1"/>
</dbReference>
<accession>A0A674NH92</accession>
<feature type="region of interest" description="Disordered" evidence="1">
    <location>
        <begin position="1"/>
        <end position="33"/>
    </location>
</feature>
<organism evidence="2 3">
    <name type="scientific">Takifugu rubripes</name>
    <name type="common">Japanese pufferfish</name>
    <name type="synonym">Fugu rubripes</name>
    <dbReference type="NCBI Taxonomy" id="31033"/>
    <lineage>
        <taxon>Eukaryota</taxon>
        <taxon>Metazoa</taxon>
        <taxon>Chordata</taxon>
        <taxon>Craniata</taxon>
        <taxon>Vertebrata</taxon>
        <taxon>Euteleostomi</taxon>
        <taxon>Actinopterygii</taxon>
        <taxon>Neopterygii</taxon>
        <taxon>Teleostei</taxon>
        <taxon>Neoteleostei</taxon>
        <taxon>Acanthomorphata</taxon>
        <taxon>Eupercaria</taxon>
        <taxon>Tetraodontiformes</taxon>
        <taxon>Tetradontoidea</taxon>
        <taxon>Tetraodontidae</taxon>
        <taxon>Takifugu</taxon>
    </lineage>
</organism>
<sequence length="82" mass="9025">MLKKGRLTKTNPNVQDGNTKRPTDLSLLSSGSRTRGISTKSALLLRTASHWMVFVVVGRLWKRSIPGRPFPAGSSVTVNFRS</sequence>
<dbReference type="AlphaFoldDB" id="A0A674NH92"/>
<dbReference type="Proteomes" id="UP000005226">
    <property type="component" value="Chromosome 6"/>
</dbReference>
<feature type="compositionally biased region" description="Polar residues" evidence="1">
    <location>
        <begin position="8"/>
        <end position="17"/>
    </location>
</feature>
<reference evidence="2" key="2">
    <citation type="submission" date="2025-08" db="UniProtKB">
        <authorList>
            <consortium name="Ensembl"/>
        </authorList>
    </citation>
    <scope>IDENTIFICATION</scope>
</reference>
<evidence type="ECO:0000256" key="1">
    <source>
        <dbReference type="SAM" id="MobiDB-lite"/>
    </source>
</evidence>
<name>A0A674NH92_TAKRU</name>
<evidence type="ECO:0000313" key="3">
    <source>
        <dbReference type="Proteomes" id="UP000005226"/>
    </source>
</evidence>
<proteinExistence type="predicted"/>
<reference evidence="2 3" key="1">
    <citation type="journal article" date="2011" name="Genome Biol. Evol.">
        <title>Integration of the genetic map and genome assembly of fugu facilitates insights into distinct features of genome evolution in teleosts and mammals.</title>
        <authorList>
            <person name="Kai W."/>
            <person name="Kikuchi K."/>
            <person name="Tohari S."/>
            <person name="Chew A.K."/>
            <person name="Tay A."/>
            <person name="Fujiwara A."/>
            <person name="Hosoya S."/>
            <person name="Suetake H."/>
            <person name="Naruse K."/>
            <person name="Brenner S."/>
            <person name="Suzuki Y."/>
            <person name="Venkatesh B."/>
        </authorList>
    </citation>
    <scope>NUCLEOTIDE SEQUENCE [LARGE SCALE GENOMIC DNA]</scope>
</reference>
<keyword evidence="3" id="KW-1185">Reference proteome</keyword>
<evidence type="ECO:0000313" key="2">
    <source>
        <dbReference type="Ensembl" id="ENSTRUP00000072592.1"/>
    </source>
</evidence>